<evidence type="ECO:0000313" key="4">
    <source>
        <dbReference type="Proteomes" id="UP001284654"/>
    </source>
</evidence>
<dbReference type="Proteomes" id="UP001284654">
    <property type="component" value="Unassembled WGS sequence"/>
</dbReference>
<proteinExistence type="predicted"/>
<evidence type="ECO:0000256" key="1">
    <source>
        <dbReference type="SAM" id="MobiDB-lite"/>
    </source>
</evidence>
<gene>
    <name evidence="3" type="ORF">MSG88_02565</name>
</gene>
<dbReference type="AlphaFoldDB" id="A0AAW8YZR5"/>
<feature type="compositionally biased region" description="Polar residues" evidence="1">
    <location>
        <begin position="92"/>
        <end position="103"/>
    </location>
</feature>
<name>A0AAW8YZR5_9GAMM</name>
<reference evidence="3" key="1">
    <citation type="submission" date="2023-10" db="EMBL/GenBank/DDBJ databases">
        <authorList>
            <person name="Sykes E.M.E."/>
            <person name="Khan I.U.H."/>
            <person name="Kumar A."/>
        </authorList>
    </citation>
    <scope>NUCLEOTIDE SEQUENCE</scope>
    <source>
        <strain evidence="3">IK5</strain>
    </source>
</reference>
<organism evidence="3 4">
    <name type="scientific">Acinetobacter indicus</name>
    <dbReference type="NCBI Taxonomy" id="756892"/>
    <lineage>
        <taxon>Bacteria</taxon>
        <taxon>Pseudomonadati</taxon>
        <taxon>Pseudomonadota</taxon>
        <taxon>Gammaproteobacteria</taxon>
        <taxon>Moraxellales</taxon>
        <taxon>Moraxellaceae</taxon>
        <taxon>Acinetobacter</taxon>
    </lineage>
</organism>
<feature type="chain" id="PRO_5043555499" evidence="2">
    <location>
        <begin position="22"/>
        <end position="153"/>
    </location>
</feature>
<accession>A0AAW8YZR5</accession>
<evidence type="ECO:0000313" key="3">
    <source>
        <dbReference type="EMBL" id="MDV4314679.1"/>
    </source>
</evidence>
<protein>
    <submittedName>
        <fullName evidence="3">Uncharacterized protein</fullName>
    </submittedName>
</protein>
<sequence>MHKMKSVLAVGLMLMGTAVWAQTPPAEANSSTKLQAPIQPYADNPNLLHVWAYKAQQGVLNAADQVGEVAEKGVQKVRPSVHQAWENTKTLTSNTTQQANQKIQDTKEALGGAPQQPVPIVQGSLSQPDTAQPAASVPAETGSGATSYAVTEL</sequence>
<feature type="signal peptide" evidence="2">
    <location>
        <begin position="1"/>
        <end position="21"/>
    </location>
</feature>
<keyword evidence="2" id="KW-0732">Signal</keyword>
<dbReference type="EMBL" id="JAWJYY010000001">
    <property type="protein sequence ID" value="MDV4314679.1"/>
    <property type="molecule type" value="Genomic_DNA"/>
</dbReference>
<comment type="caution">
    <text evidence="3">The sequence shown here is derived from an EMBL/GenBank/DDBJ whole genome shotgun (WGS) entry which is preliminary data.</text>
</comment>
<feature type="region of interest" description="Disordered" evidence="1">
    <location>
        <begin position="92"/>
        <end position="153"/>
    </location>
</feature>
<feature type="compositionally biased region" description="Polar residues" evidence="1">
    <location>
        <begin position="143"/>
        <end position="153"/>
    </location>
</feature>
<evidence type="ECO:0000256" key="2">
    <source>
        <dbReference type="SAM" id="SignalP"/>
    </source>
</evidence>